<dbReference type="Proteomes" id="UP000728185">
    <property type="component" value="Unassembled WGS sequence"/>
</dbReference>
<evidence type="ECO:0000259" key="16">
    <source>
        <dbReference type="Pfam" id="PF03520"/>
    </source>
</evidence>
<keyword evidence="2" id="KW-0813">Transport</keyword>
<evidence type="ECO:0000256" key="3">
    <source>
        <dbReference type="ARBA" id="ARBA00022475"/>
    </source>
</evidence>
<proteinExistence type="predicted"/>
<dbReference type="EMBL" id="LUCM01011079">
    <property type="protein sequence ID" value="KAA0184475.1"/>
    <property type="molecule type" value="Genomic_DNA"/>
</dbReference>
<evidence type="ECO:0000256" key="1">
    <source>
        <dbReference type="ARBA" id="ARBA00004651"/>
    </source>
</evidence>
<evidence type="ECO:0000256" key="8">
    <source>
        <dbReference type="ARBA" id="ARBA00022989"/>
    </source>
</evidence>
<feature type="transmembrane region" description="Helical" evidence="14">
    <location>
        <begin position="175"/>
        <end position="194"/>
    </location>
</feature>
<protein>
    <submittedName>
        <fullName evidence="17">Potassium voltage-gated channel subfamily KQT member 1</fullName>
    </submittedName>
</protein>
<dbReference type="Pfam" id="PF03520">
    <property type="entry name" value="KCNQ_channel"/>
    <property type="match status" value="1"/>
</dbReference>
<dbReference type="Gene3D" id="6.10.140.1910">
    <property type="match status" value="2"/>
</dbReference>
<comment type="subcellular location">
    <subcellularLocation>
        <location evidence="1">Cell membrane</location>
        <topology evidence="1">Multi-pass membrane protein</topology>
    </subcellularLocation>
</comment>
<dbReference type="Pfam" id="PF00520">
    <property type="entry name" value="Ion_trans"/>
    <property type="match status" value="1"/>
</dbReference>
<dbReference type="InterPro" id="IPR027359">
    <property type="entry name" value="Volt_channel_dom_sf"/>
</dbReference>
<keyword evidence="4" id="KW-0633">Potassium transport</keyword>
<evidence type="ECO:0000256" key="6">
    <source>
        <dbReference type="ARBA" id="ARBA00022882"/>
    </source>
</evidence>
<evidence type="ECO:0000313" key="17">
    <source>
        <dbReference type="EMBL" id="KAA0184475.1"/>
    </source>
</evidence>
<dbReference type="GO" id="GO:0005249">
    <property type="term" value="F:voltage-gated potassium channel activity"/>
    <property type="evidence" value="ECO:0007669"/>
    <property type="project" value="InterPro"/>
</dbReference>
<feature type="region of interest" description="Disordered" evidence="13">
    <location>
        <begin position="840"/>
        <end position="860"/>
    </location>
</feature>
<keyword evidence="3" id="KW-1003">Cell membrane</keyword>
<dbReference type="PRINTS" id="PR01459">
    <property type="entry name" value="KCNQCHANNEL"/>
</dbReference>
<evidence type="ECO:0000256" key="4">
    <source>
        <dbReference type="ARBA" id="ARBA00022538"/>
    </source>
</evidence>
<evidence type="ECO:0000256" key="13">
    <source>
        <dbReference type="SAM" id="MobiDB-lite"/>
    </source>
</evidence>
<keyword evidence="18" id="KW-1185">Reference proteome</keyword>
<feature type="transmembrane region" description="Helical" evidence="14">
    <location>
        <begin position="240"/>
        <end position="260"/>
    </location>
</feature>
<evidence type="ECO:0000256" key="5">
    <source>
        <dbReference type="ARBA" id="ARBA00022692"/>
    </source>
</evidence>
<dbReference type="GO" id="GO:0008076">
    <property type="term" value="C:voltage-gated potassium channel complex"/>
    <property type="evidence" value="ECO:0007669"/>
    <property type="project" value="TreeGrafter"/>
</dbReference>
<dbReference type="AlphaFoldDB" id="A0A8E0VE94"/>
<evidence type="ECO:0000256" key="14">
    <source>
        <dbReference type="SAM" id="Phobius"/>
    </source>
</evidence>
<feature type="domain" description="Ion transport" evidence="15">
    <location>
        <begin position="97"/>
        <end position="329"/>
    </location>
</feature>
<keyword evidence="5 14" id="KW-0812">Transmembrane</keyword>
<feature type="domain" description="Potassium channel voltage dependent KCNQ C-terminal" evidence="16">
    <location>
        <begin position="556"/>
        <end position="673"/>
    </location>
</feature>
<feature type="transmembrane region" description="Helical" evidence="14">
    <location>
        <begin position="101"/>
        <end position="123"/>
    </location>
</feature>
<dbReference type="FunFam" id="1.10.287.70:FF:000016">
    <property type="entry name" value="Putative potassium voltage-gated channel subfamily KQT member 2"/>
    <property type="match status" value="1"/>
</dbReference>
<evidence type="ECO:0000256" key="11">
    <source>
        <dbReference type="ARBA" id="ARBA00023303"/>
    </source>
</evidence>
<evidence type="ECO:0000256" key="12">
    <source>
        <dbReference type="ARBA" id="ARBA00034430"/>
    </source>
</evidence>
<feature type="region of interest" description="Disordered" evidence="13">
    <location>
        <begin position="435"/>
        <end position="468"/>
    </location>
</feature>
<gene>
    <name evidence="17" type="ORF">FBUS_01761</name>
</gene>
<keyword evidence="11" id="KW-0407">Ion channel</keyword>
<evidence type="ECO:0000259" key="15">
    <source>
        <dbReference type="Pfam" id="PF00520"/>
    </source>
</evidence>
<feature type="compositionally biased region" description="Polar residues" evidence="13">
    <location>
        <begin position="435"/>
        <end position="446"/>
    </location>
</feature>
<organism evidence="17 18">
    <name type="scientific">Fasciolopsis buskii</name>
    <dbReference type="NCBI Taxonomy" id="27845"/>
    <lineage>
        <taxon>Eukaryota</taxon>
        <taxon>Metazoa</taxon>
        <taxon>Spiralia</taxon>
        <taxon>Lophotrochozoa</taxon>
        <taxon>Platyhelminthes</taxon>
        <taxon>Trematoda</taxon>
        <taxon>Digenea</taxon>
        <taxon>Plagiorchiida</taxon>
        <taxon>Echinostomata</taxon>
        <taxon>Echinostomatoidea</taxon>
        <taxon>Fasciolidae</taxon>
        <taxon>Fasciolopsis</taxon>
    </lineage>
</organism>
<dbReference type="InterPro" id="IPR005821">
    <property type="entry name" value="Ion_trans_dom"/>
</dbReference>
<accession>A0A8E0VE94</accession>
<keyword evidence="6" id="KW-0851">Voltage-gated channel</keyword>
<dbReference type="FunFam" id="1.20.120.350:FF:000017">
    <property type="entry name" value="potassium voltage-gated channel subfamily KQT member 1"/>
    <property type="match status" value="1"/>
</dbReference>
<evidence type="ECO:0000256" key="2">
    <source>
        <dbReference type="ARBA" id="ARBA00022448"/>
    </source>
</evidence>
<reference evidence="17" key="1">
    <citation type="submission" date="2019-05" db="EMBL/GenBank/DDBJ databases">
        <title>Annotation for the trematode Fasciolopsis buski.</title>
        <authorList>
            <person name="Choi Y.-J."/>
        </authorList>
    </citation>
    <scope>NUCLEOTIDE SEQUENCE</scope>
    <source>
        <strain evidence="17">HT</strain>
        <tissue evidence="17">Whole worm</tissue>
    </source>
</reference>
<dbReference type="SUPFAM" id="SSF81324">
    <property type="entry name" value="Voltage-gated potassium channels"/>
    <property type="match status" value="1"/>
</dbReference>
<comment type="catalytic activity">
    <reaction evidence="12">
        <text>K(+)(in) = K(+)(out)</text>
        <dbReference type="Rhea" id="RHEA:29463"/>
        <dbReference type="ChEBI" id="CHEBI:29103"/>
    </reaction>
</comment>
<evidence type="ECO:0000256" key="9">
    <source>
        <dbReference type="ARBA" id="ARBA00023065"/>
    </source>
</evidence>
<feature type="compositionally biased region" description="Basic and acidic residues" evidence="13">
    <location>
        <begin position="850"/>
        <end position="860"/>
    </location>
</feature>
<keyword evidence="10 14" id="KW-0472">Membrane</keyword>
<evidence type="ECO:0000256" key="10">
    <source>
        <dbReference type="ARBA" id="ARBA00023136"/>
    </source>
</evidence>
<dbReference type="Gene3D" id="1.20.120.350">
    <property type="entry name" value="Voltage-gated potassium channels. Chain C"/>
    <property type="match status" value="1"/>
</dbReference>
<dbReference type="PANTHER" id="PTHR47735:SF9">
    <property type="entry name" value="POTASSIUM VOLTAGE-GATED CHANNEL SUBFAMILY KQT MEMBER 4-LIKE ISOFORM X1"/>
    <property type="match status" value="1"/>
</dbReference>
<keyword evidence="8 14" id="KW-1133">Transmembrane helix</keyword>
<feature type="transmembrane region" description="Helical" evidence="14">
    <location>
        <begin position="300"/>
        <end position="326"/>
    </location>
</feature>
<name>A0A8E0VE94_9TREM</name>
<dbReference type="InterPro" id="IPR003937">
    <property type="entry name" value="K_chnl_volt-dep_KCNQ"/>
</dbReference>
<keyword evidence="9" id="KW-0406">Ion transport</keyword>
<evidence type="ECO:0000313" key="18">
    <source>
        <dbReference type="Proteomes" id="UP000728185"/>
    </source>
</evidence>
<feature type="transmembrane region" description="Helical" evidence="14">
    <location>
        <begin position="129"/>
        <end position="154"/>
    </location>
</feature>
<dbReference type="OrthoDB" id="8879391at2759"/>
<keyword evidence="7" id="KW-0630">Potassium</keyword>
<sequence>MKEEEEWITSVTHTSCPVVRIASPTPSDGQDELPETYMDLEFGPTNPGGLQVPHKSLLDLRRTSLHGKPIPIRQCRTDVRYRRLQARIYNFLERPKTWRSMIYHVIVFACVFICLQFSVLSTLKDFEKIAGISLFYLEMFMLFWFFAEYCIRVWSAGCRSRYQTWRGRLRFMHRPFCLVDATVIIASIVVLSMGTDSQRFAASPLRGLRFFQILRMIRMDRRGGSWKLLASVVWAHRQELFTTVYIGFLGLISSSFLVYLLEREVNDKIKSYADALWWGVVTLCTVGYGDTVPKTWMGKMVAACCAVAGISFFALPAGILGSGFALKVQQHQREKHLIRRRVPAATLIQSLWRCYAADVDSTSVATWKIHMTPLKATVSESGDKSSSRLARFTNVKKKAQYTTSVGSVASPEFLSSPTTTVTRFSTFASIRSALNESVSPDSQPWKSGTRARPNRKTTLPDKLSDEEPNLPFLDKFNADLHSSNSPQNGLANSISSETFGFPSADRCLTRPSRNNSGLKLKFRTLAHSVRSHISLASADSSACLSQNAGNSSVGPEEDVEALEPSLRFLTNAEKNVIRSIRKIKFFVARRKFREALRPYDVKDVIEQYSAGHLDMLGRIKILQSRLDQILGRPGTKDEGTADLQIPLALRIFKIEQKINVIEAKLNVLIDLQTAHDNIDRSRPSSLWRSMAQTKVDDNRLPVLESSMGTSYCRNTGRLLSRDQTNLGLRHLSLPEEDTDIETIKEEVDLVPVTHIPPVRNPPEFYAVVEKYDDNPDETDIHCSSSTNLVPLPTAHGTHFNVSSDNLLNSSTTDVYFPESEVSSATTDASLSNQVRVVAVPQPDSPVNSSSRHEDQTNFIT</sequence>
<dbReference type="PANTHER" id="PTHR47735">
    <property type="entry name" value="POTASSIUM VOLTAGE-GATED CHANNEL SUBFAMILY KQT MEMBER 4"/>
    <property type="match status" value="1"/>
</dbReference>
<dbReference type="PRINTS" id="PR00169">
    <property type="entry name" value="KCHANNEL"/>
</dbReference>
<dbReference type="InterPro" id="IPR013821">
    <property type="entry name" value="K_chnl_volt-dep_KCNQ_C"/>
</dbReference>
<evidence type="ECO:0000256" key="7">
    <source>
        <dbReference type="ARBA" id="ARBA00022958"/>
    </source>
</evidence>
<comment type="caution">
    <text evidence="17">The sequence shown here is derived from an EMBL/GenBank/DDBJ whole genome shotgun (WGS) entry which is preliminary data.</text>
</comment>
<dbReference type="Gene3D" id="1.10.287.70">
    <property type="match status" value="1"/>
</dbReference>